<evidence type="ECO:0000256" key="1">
    <source>
        <dbReference type="SAM" id="MobiDB-lite"/>
    </source>
</evidence>
<accession>A0A0D2N0T7</accession>
<dbReference type="EMBL" id="KN817898">
    <property type="protein sequence ID" value="KJA12799.1"/>
    <property type="molecule type" value="Genomic_DNA"/>
</dbReference>
<gene>
    <name evidence="2" type="ORF">HYPSUDRAFT_60224</name>
</gene>
<dbReference type="STRING" id="945553.A0A0D2N0T7"/>
<reference evidence="3" key="1">
    <citation type="submission" date="2014-04" db="EMBL/GenBank/DDBJ databases">
        <title>Evolutionary Origins and Diversification of the Mycorrhizal Mutualists.</title>
        <authorList>
            <consortium name="DOE Joint Genome Institute"/>
            <consortium name="Mycorrhizal Genomics Consortium"/>
            <person name="Kohler A."/>
            <person name="Kuo A."/>
            <person name="Nagy L.G."/>
            <person name="Floudas D."/>
            <person name="Copeland A."/>
            <person name="Barry K.W."/>
            <person name="Cichocki N."/>
            <person name="Veneault-Fourrey C."/>
            <person name="LaButti K."/>
            <person name="Lindquist E.A."/>
            <person name="Lipzen A."/>
            <person name="Lundell T."/>
            <person name="Morin E."/>
            <person name="Murat C."/>
            <person name="Riley R."/>
            <person name="Ohm R."/>
            <person name="Sun H."/>
            <person name="Tunlid A."/>
            <person name="Henrissat B."/>
            <person name="Grigoriev I.V."/>
            <person name="Hibbett D.S."/>
            <person name="Martin F."/>
        </authorList>
    </citation>
    <scope>NUCLEOTIDE SEQUENCE [LARGE SCALE GENOMIC DNA]</scope>
    <source>
        <strain evidence="3">FD-334 SS-4</strain>
    </source>
</reference>
<name>A0A0D2N0T7_HYPSF</name>
<evidence type="ECO:0000313" key="2">
    <source>
        <dbReference type="EMBL" id="KJA12799.1"/>
    </source>
</evidence>
<feature type="compositionally biased region" description="Polar residues" evidence="1">
    <location>
        <begin position="19"/>
        <end position="30"/>
    </location>
</feature>
<sequence length="253" mass="28959">MAKGRKIQNPRPDSRKQNGSESGWINKGSVNNHLKSEYHAQSLEARRIEEISAENIEQSMQEESSLEQRMDFIISSSIIRHEVTAKARAPQQSEEETEMWDRYALGLESFNAGTDYTHAAVEERNRLEREAADFDLWRGEDFVSEEEANDAELMLDGLEEDEIMSELLRNGHLNAPDSADAISEESRELMVNDAWSPYETKMASGLFVLPQYTKPNLLSIANQMFLLDTLDNLPRMRISNSLMNAFLWILREG</sequence>
<dbReference type="Proteomes" id="UP000054270">
    <property type="component" value="Unassembled WGS sequence"/>
</dbReference>
<keyword evidence="3" id="KW-1185">Reference proteome</keyword>
<protein>
    <submittedName>
        <fullName evidence="2">Uncharacterized protein</fullName>
    </submittedName>
</protein>
<feature type="region of interest" description="Disordered" evidence="1">
    <location>
        <begin position="1"/>
        <end position="30"/>
    </location>
</feature>
<proteinExistence type="predicted"/>
<dbReference type="AlphaFoldDB" id="A0A0D2N0T7"/>
<organism evidence="2 3">
    <name type="scientific">Hypholoma sublateritium (strain FD-334 SS-4)</name>
    <dbReference type="NCBI Taxonomy" id="945553"/>
    <lineage>
        <taxon>Eukaryota</taxon>
        <taxon>Fungi</taxon>
        <taxon>Dikarya</taxon>
        <taxon>Basidiomycota</taxon>
        <taxon>Agaricomycotina</taxon>
        <taxon>Agaricomycetes</taxon>
        <taxon>Agaricomycetidae</taxon>
        <taxon>Agaricales</taxon>
        <taxon>Agaricineae</taxon>
        <taxon>Strophariaceae</taxon>
        <taxon>Hypholoma</taxon>
    </lineage>
</organism>
<evidence type="ECO:0000313" key="3">
    <source>
        <dbReference type="Proteomes" id="UP000054270"/>
    </source>
</evidence>
<dbReference type="OrthoDB" id="3050050at2759"/>
<feature type="non-terminal residue" evidence="2">
    <location>
        <position position="253"/>
    </location>
</feature>